<name>A1C8F7_ASPCL</name>
<dbReference type="KEGG" id="act:ACLA_043120"/>
<evidence type="ECO:0000313" key="2">
    <source>
        <dbReference type="Proteomes" id="UP000006701"/>
    </source>
</evidence>
<dbReference type="OrthoDB" id="1470350at2759"/>
<dbReference type="AlphaFoldDB" id="A1C8F7"/>
<dbReference type="VEuPathDB" id="FungiDB:ACLA_043120"/>
<dbReference type="EMBL" id="DS027046">
    <property type="protein sequence ID" value="EAW13594.1"/>
    <property type="molecule type" value="Genomic_DNA"/>
</dbReference>
<dbReference type="Proteomes" id="UP000006701">
    <property type="component" value="Unassembled WGS sequence"/>
</dbReference>
<proteinExistence type="predicted"/>
<accession>A1C8F7</accession>
<sequence>MGSCWQVSLLPSLRAGIAGRFRFEMQDPKQQIHIADAVTAKPVEGMHLKMSRIEGW</sequence>
<keyword evidence="2" id="KW-1185">Reference proteome</keyword>
<protein>
    <submittedName>
        <fullName evidence="1">Uncharacterized protein</fullName>
    </submittedName>
</protein>
<organism evidence="1 2">
    <name type="scientific">Aspergillus clavatus (strain ATCC 1007 / CBS 513.65 / DSM 816 / NCTC 3887 / NRRL 1 / QM 1276 / 107)</name>
    <dbReference type="NCBI Taxonomy" id="344612"/>
    <lineage>
        <taxon>Eukaryota</taxon>
        <taxon>Fungi</taxon>
        <taxon>Dikarya</taxon>
        <taxon>Ascomycota</taxon>
        <taxon>Pezizomycotina</taxon>
        <taxon>Eurotiomycetes</taxon>
        <taxon>Eurotiomycetidae</taxon>
        <taxon>Eurotiales</taxon>
        <taxon>Aspergillaceae</taxon>
        <taxon>Aspergillus</taxon>
        <taxon>Aspergillus subgen. Fumigati</taxon>
    </lineage>
</organism>
<gene>
    <name evidence="1" type="ORF">ACLA_043120</name>
</gene>
<evidence type="ECO:0000313" key="1">
    <source>
        <dbReference type="EMBL" id="EAW13594.1"/>
    </source>
</evidence>
<dbReference type="GeneID" id="4707393"/>
<dbReference type="RefSeq" id="XP_001275020.1">
    <property type="nucleotide sequence ID" value="XM_001275019.1"/>
</dbReference>
<reference evidence="1 2" key="1">
    <citation type="journal article" date="2008" name="PLoS Genet.">
        <title>Genomic islands in the pathogenic filamentous fungus Aspergillus fumigatus.</title>
        <authorList>
            <person name="Fedorova N.D."/>
            <person name="Khaldi N."/>
            <person name="Joardar V.S."/>
            <person name="Maiti R."/>
            <person name="Amedeo P."/>
            <person name="Anderson M.J."/>
            <person name="Crabtree J."/>
            <person name="Silva J.C."/>
            <person name="Badger J.H."/>
            <person name="Albarraq A."/>
            <person name="Angiuoli S."/>
            <person name="Bussey H."/>
            <person name="Bowyer P."/>
            <person name="Cotty P.J."/>
            <person name="Dyer P.S."/>
            <person name="Egan A."/>
            <person name="Galens K."/>
            <person name="Fraser-Liggett C.M."/>
            <person name="Haas B.J."/>
            <person name="Inman J.M."/>
            <person name="Kent R."/>
            <person name="Lemieux S."/>
            <person name="Malavazi I."/>
            <person name="Orvis J."/>
            <person name="Roemer T."/>
            <person name="Ronning C.M."/>
            <person name="Sundaram J.P."/>
            <person name="Sutton G."/>
            <person name="Turner G."/>
            <person name="Venter J.C."/>
            <person name="White O.R."/>
            <person name="Whitty B.R."/>
            <person name="Youngman P."/>
            <person name="Wolfe K.H."/>
            <person name="Goldman G.H."/>
            <person name="Wortman J.R."/>
            <person name="Jiang B."/>
            <person name="Denning D.W."/>
            <person name="Nierman W.C."/>
        </authorList>
    </citation>
    <scope>NUCLEOTIDE SEQUENCE [LARGE SCALE GENOMIC DNA]</scope>
    <source>
        <strain evidence="2">ATCC 1007 / CBS 513.65 / DSM 816 / NCTC 3887 / NRRL 1</strain>
    </source>
</reference>
<dbReference type="HOGENOM" id="CLU_3013775_0_0_1"/>